<keyword evidence="3" id="KW-1185">Reference proteome</keyword>
<organism evidence="3 4">
    <name type="scientific">Pyricularia grisea</name>
    <name type="common">Crabgrass-specific blast fungus</name>
    <name type="synonym">Magnaporthe grisea</name>
    <dbReference type="NCBI Taxonomy" id="148305"/>
    <lineage>
        <taxon>Eukaryota</taxon>
        <taxon>Fungi</taxon>
        <taxon>Dikarya</taxon>
        <taxon>Ascomycota</taxon>
        <taxon>Pezizomycotina</taxon>
        <taxon>Sordariomycetes</taxon>
        <taxon>Sordariomycetidae</taxon>
        <taxon>Magnaporthales</taxon>
        <taxon>Pyriculariaceae</taxon>
        <taxon>Pyricularia</taxon>
    </lineage>
</organism>
<dbReference type="SMART" id="SM00886">
    <property type="entry name" value="Dabb"/>
    <property type="match status" value="1"/>
</dbReference>
<reference evidence="3 4" key="1">
    <citation type="journal article" date="2019" name="Mol. Biol. Evol.">
        <title>Blast fungal genomes show frequent chromosomal changes, gene gains and losses, and effector gene turnover.</title>
        <authorList>
            <person name="Gomez Luciano L.B."/>
            <person name="Jason Tsai I."/>
            <person name="Chuma I."/>
            <person name="Tosa Y."/>
            <person name="Chen Y.H."/>
            <person name="Li J.Y."/>
            <person name="Li M.Y."/>
            <person name="Jade Lu M.Y."/>
            <person name="Nakayashiki H."/>
            <person name="Li W.H."/>
        </authorList>
    </citation>
    <scope>NUCLEOTIDE SEQUENCE [LARGE SCALE GENOMIC DNA]</scope>
    <source>
        <strain evidence="3 4">NI907</strain>
    </source>
</reference>
<evidence type="ECO:0000259" key="2">
    <source>
        <dbReference type="PROSITE" id="PS51502"/>
    </source>
</evidence>
<accession>A0A6P8APT0</accession>
<evidence type="ECO:0000313" key="4">
    <source>
        <dbReference type="RefSeq" id="XP_030976903.1"/>
    </source>
</evidence>
<dbReference type="AlphaFoldDB" id="A0A6P8APT0"/>
<sequence length="110" mass="12141">MAVVHVVLFSFKESATQEEIEDVYKGMVALKDKCIHPTTNQPYIKSAKGGINNSPAGLDGGIQYAFVSEFESVEDRDYFNQKDSVHLELVAKLSILSKVQVIDFTPGVFA</sequence>
<dbReference type="SUPFAM" id="SSF54909">
    <property type="entry name" value="Dimeric alpha+beta barrel"/>
    <property type="match status" value="1"/>
</dbReference>
<evidence type="ECO:0000256" key="1">
    <source>
        <dbReference type="ARBA" id="ARBA00011738"/>
    </source>
</evidence>
<dbReference type="KEGG" id="pgri:PgNI_11346"/>
<dbReference type="InterPro" id="IPR013097">
    <property type="entry name" value="Dabb"/>
</dbReference>
<dbReference type="PANTHER" id="PTHR33178">
    <property type="match status" value="1"/>
</dbReference>
<protein>
    <recommendedName>
        <fullName evidence="2">Stress-response A/B barrel domain-containing protein</fullName>
    </recommendedName>
</protein>
<reference evidence="4" key="3">
    <citation type="submission" date="2025-08" db="UniProtKB">
        <authorList>
            <consortium name="RefSeq"/>
        </authorList>
    </citation>
    <scope>IDENTIFICATION</scope>
    <source>
        <strain evidence="4">NI907</strain>
    </source>
</reference>
<dbReference type="PROSITE" id="PS51502">
    <property type="entry name" value="S_R_A_B_BARREL"/>
    <property type="match status" value="1"/>
</dbReference>
<gene>
    <name evidence="4" type="ORF">PgNI_11346</name>
</gene>
<name>A0A6P8APT0_PYRGI</name>
<dbReference type="PANTHER" id="PTHR33178:SF10">
    <property type="entry name" value="STRESS-RESPONSE A_B BARREL DOMAIN-CONTAINING PROTEIN"/>
    <property type="match status" value="1"/>
</dbReference>
<feature type="domain" description="Stress-response A/B barrel" evidence="2">
    <location>
        <begin position="3"/>
        <end position="104"/>
    </location>
</feature>
<dbReference type="OrthoDB" id="1601230at2759"/>
<dbReference type="InterPro" id="IPR011008">
    <property type="entry name" value="Dimeric_a/b-barrel"/>
</dbReference>
<reference evidence="4" key="2">
    <citation type="submission" date="2019-10" db="EMBL/GenBank/DDBJ databases">
        <authorList>
            <consortium name="NCBI Genome Project"/>
        </authorList>
    </citation>
    <scope>NUCLEOTIDE SEQUENCE</scope>
    <source>
        <strain evidence="4">NI907</strain>
    </source>
</reference>
<dbReference type="Proteomes" id="UP000515153">
    <property type="component" value="Chromosome VI"/>
</dbReference>
<proteinExistence type="predicted"/>
<dbReference type="InterPro" id="IPR044662">
    <property type="entry name" value="HS1/DABB1-like"/>
</dbReference>
<dbReference type="RefSeq" id="XP_030976903.1">
    <property type="nucleotide sequence ID" value="XM_031131313.1"/>
</dbReference>
<dbReference type="GeneID" id="41966218"/>
<dbReference type="Gene3D" id="3.30.70.100">
    <property type="match status" value="1"/>
</dbReference>
<evidence type="ECO:0000313" key="3">
    <source>
        <dbReference type="Proteomes" id="UP000515153"/>
    </source>
</evidence>
<dbReference type="Pfam" id="PF07876">
    <property type="entry name" value="Dabb"/>
    <property type="match status" value="1"/>
</dbReference>
<comment type="subunit">
    <text evidence="1">Homodimer.</text>
</comment>